<comment type="caution">
    <text evidence="2">The sequence shown here is derived from an EMBL/GenBank/DDBJ whole genome shotgun (WGS) entry which is preliminary data.</text>
</comment>
<dbReference type="AlphaFoldDB" id="A0A7C2XGF3"/>
<evidence type="ECO:0000259" key="1">
    <source>
        <dbReference type="Pfam" id="PF00501"/>
    </source>
</evidence>
<dbReference type="PANTHER" id="PTHR43845">
    <property type="entry name" value="BLR5969 PROTEIN"/>
    <property type="match status" value="1"/>
</dbReference>
<dbReference type="InterPro" id="IPR045851">
    <property type="entry name" value="AMP-bd_C_sf"/>
</dbReference>
<dbReference type="PANTHER" id="PTHR43845:SF1">
    <property type="entry name" value="BLR5969 PROTEIN"/>
    <property type="match status" value="1"/>
</dbReference>
<accession>A0A7C2XGF3</accession>
<gene>
    <name evidence="2" type="ORF">ENN98_05890</name>
</gene>
<dbReference type="Gene3D" id="3.40.50.12780">
    <property type="entry name" value="N-terminal domain of ligase-like"/>
    <property type="match status" value="1"/>
</dbReference>
<reference evidence="2" key="1">
    <citation type="journal article" date="2020" name="mSystems">
        <title>Genome- and Community-Level Interaction Insights into Carbon Utilization and Element Cycling Functions of Hydrothermarchaeota in Hydrothermal Sediment.</title>
        <authorList>
            <person name="Zhou Z."/>
            <person name="Liu Y."/>
            <person name="Xu W."/>
            <person name="Pan J."/>
            <person name="Luo Z.H."/>
            <person name="Li M."/>
        </authorList>
    </citation>
    <scope>NUCLEOTIDE SEQUENCE [LARGE SCALE GENOMIC DNA]</scope>
    <source>
        <strain evidence="2">SpSt-1224</strain>
    </source>
</reference>
<keyword evidence="2" id="KW-0436">Ligase</keyword>
<dbReference type="EMBL" id="DSDS01000137">
    <property type="protein sequence ID" value="HET98209.1"/>
    <property type="molecule type" value="Genomic_DNA"/>
</dbReference>
<protein>
    <submittedName>
        <fullName evidence="2">Phenylacetate--CoA ligase family protein</fullName>
    </submittedName>
</protein>
<dbReference type="InterPro" id="IPR000873">
    <property type="entry name" value="AMP-dep_synth/lig_dom"/>
</dbReference>
<sequence length="441" mass="48305">MRIPPPTSRYSLTSGISLRECGKTEREAAQLELLRRHLELAGTSEFYREKFQQVGLVPSQLRSLAELHKLPLTERADLNRGHGCFFPAADLTATDLALTSGTTGNAVTVPYTSNDLERLAYNEMIAFFRIGIKPGQRVLLCVTLDRCFIAGLAYYTGLVRLGATAIRSGAGSPSRQWELIRTLNPSVIVGVPTFLWQLAQWGLEHGLDPTRAGIETLVTIGEPIRKADLTLTPLGEMLEKGWGAKTYGSYGATELETAFVECPATAGGHVHPELMLVEIIDETGTPVPDGQPGEVVVTPLGVEGLPLVRFRTGDVARLYPEPCSCGWQTPRLGPIEGRLAQRLKCRGTTLYPENIFQAIDEIPGIAAYYVEARAHFSLADEITVVVGGDEAVEPAAIQERLQAKLRVKPEVIKRSPAEVVAVIEKGSGRKMKRFFDFRKVE</sequence>
<organism evidence="2">
    <name type="scientific">Desulfurivibrio alkaliphilus</name>
    <dbReference type="NCBI Taxonomy" id="427923"/>
    <lineage>
        <taxon>Bacteria</taxon>
        <taxon>Pseudomonadati</taxon>
        <taxon>Thermodesulfobacteriota</taxon>
        <taxon>Desulfobulbia</taxon>
        <taxon>Desulfobulbales</taxon>
        <taxon>Desulfobulbaceae</taxon>
        <taxon>Desulfurivibrio</taxon>
    </lineage>
</organism>
<dbReference type="GO" id="GO:0016874">
    <property type="term" value="F:ligase activity"/>
    <property type="evidence" value="ECO:0007669"/>
    <property type="project" value="UniProtKB-KW"/>
</dbReference>
<dbReference type="Proteomes" id="UP000885986">
    <property type="component" value="Unassembled WGS sequence"/>
</dbReference>
<dbReference type="InterPro" id="IPR042099">
    <property type="entry name" value="ANL_N_sf"/>
</dbReference>
<evidence type="ECO:0000313" key="2">
    <source>
        <dbReference type="EMBL" id="HET98209.1"/>
    </source>
</evidence>
<dbReference type="SUPFAM" id="SSF56801">
    <property type="entry name" value="Acetyl-CoA synthetase-like"/>
    <property type="match status" value="1"/>
</dbReference>
<dbReference type="Gene3D" id="3.30.300.30">
    <property type="match status" value="1"/>
</dbReference>
<dbReference type="Pfam" id="PF00501">
    <property type="entry name" value="AMP-binding"/>
    <property type="match status" value="1"/>
</dbReference>
<feature type="domain" description="AMP-dependent synthetase/ligase" evidence="1">
    <location>
        <begin position="98"/>
        <end position="297"/>
    </location>
</feature>
<name>A0A7C2XGF3_9BACT</name>
<proteinExistence type="predicted"/>